<dbReference type="Proteomes" id="UP001363622">
    <property type="component" value="Unassembled WGS sequence"/>
</dbReference>
<gene>
    <name evidence="4" type="ORF">IWZ03DRAFT_238057</name>
</gene>
<sequence length="424" mass="48720">MEHDSIRYIPLRYDSANSHESALNLILALRPDWNQSQQTIEFVRFTDGITNTLFKAINRLPGWSEEQVDRDAVLMRAYGRGTDVLIDRERETLSHSLLATHKLAPPLFARFENGLLYRFIEGTVCSPADLRRQEIWRGVARRLAQWHATLPIDSIISEIPNEESSSAPNSQSGHRRKSSWLVAVDNITPDKPSPNLWTVMQKWIHSLPQENEEEKKRRQRLQNELVWIVSLLGSTPGISENPLVFSHCDLLYGNVIIEPQPSTGASPASTAESHSTDSSIEAAKVDFIDYEYATPAPAAFDIANHFAEWGGFECDYNAMPTRSERRDFIRQYVESHSAHLPHPFSDAEMERKTDQLFQEVDAFRGIPGFYWGVWALIQARISQIDFDYANYAEVRLGEYWAWKDQLLGRRTGEMTLREKRWAQE</sequence>
<dbReference type="EMBL" id="JBBPHU010000009">
    <property type="protein sequence ID" value="KAK7513672.1"/>
    <property type="molecule type" value="Genomic_DNA"/>
</dbReference>
<dbReference type="PANTHER" id="PTHR22603">
    <property type="entry name" value="CHOLINE/ETHANOALAMINE KINASE"/>
    <property type="match status" value="1"/>
</dbReference>
<name>A0ABR1KIQ7_9PEZI</name>
<evidence type="ECO:0000256" key="2">
    <source>
        <dbReference type="ARBA" id="ARBA00038211"/>
    </source>
</evidence>
<dbReference type="InterPro" id="IPR011009">
    <property type="entry name" value="Kinase-like_dom_sf"/>
</dbReference>
<evidence type="ECO:0000256" key="3">
    <source>
        <dbReference type="ARBA" id="ARBA00038874"/>
    </source>
</evidence>
<reference evidence="4 5" key="1">
    <citation type="submission" date="2024-04" db="EMBL/GenBank/DDBJ databases">
        <title>Phyllosticta paracitricarpa is synonymous to the EU quarantine fungus P. citricarpa based on phylogenomic analyses.</title>
        <authorList>
            <consortium name="Lawrence Berkeley National Laboratory"/>
            <person name="Van Ingen-Buijs V.A."/>
            <person name="Van Westerhoven A.C."/>
            <person name="Haridas S."/>
            <person name="Skiadas P."/>
            <person name="Martin F."/>
            <person name="Groenewald J.Z."/>
            <person name="Crous P.W."/>
            <person name="Seidl M.F."/>
        </authorList>
    </citation>
    <scope>NUCLEOTIDE SEQUENCE [LARGE SCALE GENOMIC DNA]</scope>
    <source>
        <strain evidence="4 5">CBS 123371</strain>
    </source>
</reference>
<evidence type="ECO:0000256" key="1">
    <source>
        <dbReference type="ARBA" id="ARBA00037883"/>
    </source>
</evidence>
<proteinExistence type="inferred from homology"/>
<evidence type="ECO:0000313" key="5">
    <source>
        <dbReference type="Proteomes" id="UP001363622"/>
    </source>
</evidence>
<dbReference type="Gene3D" id="3.90.1200.10">
    <property type="match status" value="1"/>
</dbReference>
<dbReference type="PANTHER" id="PTHR22603:SF66">
    <property type="entry name" value="ETHANOLAMINE KINASE"/>
    <property type="match status" value="1"/>
</dbReference>
<keyword evidence="5" id="KW-1185">Reference proteome</keyword>
<dbReference type="SUPFAM" id="SSF56112">
    <property type="entry name" value="Protein kinase-like (PK-like)"/>
    <property type="match status" value="1"/>
</dbReference>
<dbReference type="EC" id="2.7.1.82" evidence="3"/>
<protein>
    <recommendedName>
        <fullName evidence="3">ethanolamine kinase</fullName>
        <ecNumber evidence="3">2.7.1.82</ecNumber>
    </recommendedName>
</protein>
<comment type="caution">
    <text evidence="4">The sequence shown here is derived from an EMBL/GenBank/DDBJ whole genome shotgun (WGS) entry which is preliminary data.</text>
</comment>
<accession>A0ABR1KIQ7</accession>
<dbReference type="Pfam" id="PF01633">
    <property type="entry name" value="Choline_kinase"/>
    <property type="match status" value="1"/>
</dbReference>
<organism evidence="4 5">
    <name type="scientific">Phyllosticta citriasiana</name>
    <dbReference type="NCBI Taxonomy" id="595635"/>
    <lineage>
        <taxon>Eukaryota</taxon>
        <taxon>Fungi</taxon>
        <taxon>Dikarya</taxon>
        <taxon>Ascomycota</taxon>
        <taxon>Pezizomycotina</taxon>
        <taxon>Dothideomycetes</taxon>
        <taxon>Dothideomycetes incertae sedis</taxon>
        <taxon>Botryosphaeriales</taxon>
        <taxon>Phyllostictaceae</taxon>
        <taxon>Phyllosticta</taxon>
    </lineage>
</organism>
<dbReference type="CDD" id="cd05157">
    <property type="entry name" value="ETNK_euk"/>
    <property type="match status" value="1"/>
</dbReference>
<comment type="similarity">
    <text evidence="2">Belongs to the choline/ethanolamine kinase family.</text>
</comment>
<evidence type="ECO:0000313" key="4">
    <source>
        <dbReference type="EMBL" id="KAK7513672.1"/>
    </source>
</evidence>
<comment type="pathway">
    <text evidence="1">Phospholipid metabolism; phosphatidylethanolamine biosynthesis; phosphatidylethanolamine from ethanolamine: step 1/3.</text>
</comment>